<dbReference type="RefSeq" id="WP_075633821.1">
    <property type="nucleotide sequence ID" value="NZ_MKIO01000021.1"/>
</dbReference>
<organism evidence="1 2">
    <name type="scientific">Xaviernesmea rhizosphaerae</name>
    <dbReference type="NCBI Taxonomy" id="1672749"/>
    <lineage>
        <taxon>Bacteria</taxon>
        <taxon>Pseudomonadati</taxon>
        <taxon>Pseudomonadota</taxon>
        <taxon>Alphaproteobacteria</taxon>
        <taxon>Hyphomicrobiales</taxon>
        <taxon>Rhizobiaceae</taxon>
        <taxon>Rhizobium/Agrobacterium group</taxon>
        <taxon>Xaviernesmea</taxon>
    </lineage>
</organism>
<dbReference type="AlphaFoldDB" id="A0A1Q9AN31"/>
<comment type="caution">
    <text evidence="1">The sequence shown here is derived from an EMBL/GenBank/DDBJ whole genome shotgun (WGS) entry which is preliminary data.</text>
</comment>
<dbReference type="Proteomes" id="UP000186143">
    <property type="component" value="Unassembled WGS sequence"/>
</dbReference>
<evidence type="ECO:0000313" key="2">
    <source>
        <dbReference type="Proteomes" id="UP000186143"/>
    </source>
</evidence>
<name>A0A1Q9AN31_9HYPH</name>
<sequence length="97" mass="10635">MDLDEENTERARANADLRGRVSLLHAAITNLIAIHPEKDALLAGLEQVAREMVDLAFEMPPGQESFADFAHGFRSSAKEIANAVELLAKKQAPSRTH</sequence>
<reference evidence="1 2" key="1">
    <citation type="submission" date="2016-09" db="EMBL/GenBank/DDBJ databases">
        <title>Rhizobium sp. nov., a novel species isolated from the rice rhizosphere.</title>
        <authorList>
            <person name="Zhao J."/>
            <person name="Zhang X."/>
        </authorList>
    </citation>
    <scope>NUCLEOTIDE SEQUENCE [LARGE SCALE GENOMIC DNA]</scope>
    <source>
        <strain evidence="1 2">MH17</strain>
    </source>
</reference>
<evidence type="ECO:0000313" key="1">
    <source>
        <dbReference type="EMBL" id="OLP56801.1"/>
    </source>
</evidence>
<accession>A0A1Q9AN31</accession>
<protein>
    <submittedName>
        <fullName evidence="1">Uncharacterized protein</fullName>
    </submittedName>
</protein>
<gene>
    <name evidence="1" type="ORF">BJF92_12065</name>
</gene>
<dbReference type="EMBL" id="MKIO01000021">
    <property type="protein sequence ID" value="OLP56801.1"/>
    <property type="molecule type" value="Genomic_DNA"/>
</dbReference>
<proteinExistence type="predicted"/>